<sequence>MSTLTVLHPGAMGAPVSGEAVATGHRVLWVPEGRSAASGERAEEAGLTRCEGLGEALGVSDIVLSVCPPHASEQVADAVAGHGFTGIYVEANAISPERMQRIAGRMPTSCTVLDGMLSGPPPQGTRTVRLYLAGDAGAREAVEAVFADTRVLTRATGGGIGSASALKLAISSYQKVSRALAGVAHALAADHGVGDLLLAEAGSMNKDILDDPGYLPSVAARAWRWGPEMTEVADTLRAAGLPAELAEAAAVVYSRWDQHKDQSPTLDTVLHTLHQKPKESA</sequence>
<dbReference type="InterPro" id="IPR036291">
    <property type="entry name" value="NAD(P)-bd_dom_sf"/>
</dbReference>
<feature type="domain" description="Phosphogluconate dehydrogenase NAD-binding putative C-terminal" evidence="1">
    <location>
        <begin position="188"/>
        <end position="256"/>
    </location>
</feature>
<name>A0A5B8J828_9ACTN</name>
<reference evidence="2 3" key="1">
    <citation type="submission" date="2019-07" db="EMBL/GenBank/DDBJ databases">
        <authorList>
            <person name="Zhu P."/>
        </authorList>
    </citation>
    <scope>NUCLEOTIDE SEQUENCE [LARGE SCALE GENOMIC DNA]</scope>
    <source>
        <strain evidence="2 3">SSL-25</strain>
    </source>
</reference>
<dbReference type="Gene3D" id="1.10.1040.10">
    <property type="entry name" value="N-(1-d-carboxylethyl)-l-norvaline Dehydrogenase, domain 2"/>
    <property type="match status" value="1"/>
</dbReference>
<dbReference type="KEGG" id="sqz:FQU76_17410"/>
<accession>A0A5B8J828</accession>
<keyword evidence="3" id="KW-1185">Reference proteome</keyword>
<dbReference type="InterPro" id="IPR015814">
    <property type="entry name" value="Pgluconate_DH_NAD-bd_C"/>
</dbReference>
<dbReference type="EMBL" id="CP042266">
    <property type="protein sequence ID" value="QDY77985.1"/>
    <property type="molecule type" value="Genomic_DNA"/>
</dbReference>
<dbReference type="SUPFAM" id="SSF51735">
    <property type="entry name" value="NAD(P)-binding Rossmann-fold domains"/>
    <property type="match status" value="1"/>
</dbReference>
<dbReference type="Pfam" id="PF09130">
    <property type="entry name" value="DUF1932"/>
    <property type="match status" value="1"/>
</dbReference>
<dbReference type="InterPro" id="IPR008927">
    <property type="entry name" value="6-PGluconate_DH-like_C_sf"/>
</dbReference>
<dbReference type="SUPFAM" id="SSF48179">
    <property type="entry name" value="6-phosphogluconate dehydrogenase C-terminal domain-like"/>
    <property type="match status" value="1"/>
</dbReference>
<dbReference type="AlphaFoldDB" id="A0A5B8J828"/>
<protein>
    <submittedName>
        <fullName evidence="2">NAD(P)-dependent oxidoreductase</fullName>
    </submittedName>
</protein>
<dbReference type="Gene3D" id="3.40.50.720">
    <property type="entry name" value="NAD(P)-binding Rossmann-like Domain"/>
    <property type="match status" value="1"/>
</dbReference>
<evidence type="ECO:0000259" key="1">
    <source>
        <dbReference type="Pfam" id="PF09130"/>
    </source>
</evidence>
<dbReference type="Proteomes" id="UP000320580">
    <property type="component" value="Chromosome"/>
</dbReference>
<evidence type="ECO:0000313" key="3">
    <source>
        <dbReference type="Proteomes" id="UP000320580"/>
    </source>
</evidence>
<organism evidence="2 3">
    <name type="scientific">Streptomyces qinzhouensis</name>
    <dbReference type="NCBI Taxonomy" id="2599401"/>
    <lineage>
        <taxon>Bacteria</taxon>
        <taxon>Bacillati</taxon>
        <taxon>Actinomycetota</taxon>
        <taxon>Actinomycetes</taxon>
        <taxon>Kitasatosporales</taxon>
        <taxon>Streptomycetaceae</taxon>
        <taxon>Streptomyces</taxon>
    </lineage>
</organism>
<dbReference type="OrthoDB" id="1271986at2"/>
<dbReference type="InterPro" id="IPR013328">
    <property type="entry name" value="6PGD_dom2"/>
</dbReference>
<proteinExistence type="predicted"/>
<gene>
    <name evidence="2" type="ORF">FQU76_17410</name>
</gene>
<evidence type="ECO:0000313" key="2">
    <source>
        <dbReference type="EMBL" id="QDY77985.1"/>
    </source>
</evidence>